<dbReference type="EMBL" id="PQAP01000014">
    <property type="protein sequence ID" value="PWB75115.1"/>
    <property type="molecule type" value="Genomic_DNA"/>
</dbReference>
<evidence type="ECO:0000313" key="3">
    <source>
        <dbReference type="Proteomes" id="UP000250918"/>
    </source>
</evidence>
<organism evidence="2 3">
    <name type="scientific">candidate division GN15 bacterium</name>
    <dbReference type="NCBI Taxonomy" id="2072418"/>
    <lineage>
        <taxon>Bacteria</taxon>
        <taxon>candidate division GN15</taxon>
    </lineage>
</organism>
<feature type="chain" id="PRO_5032341922" evidence="1">
    <location>
        <begin position="21"/>
        <end position="202"/>
    </location>
</feature>
<sequence length="202" mass="22498">MKYFLVICVMALSAIGTTCNTESLDTGVIVPLEIGTVWEGVMVNKHADSTDSVVSSYAVTDTVSVGSEKWHVIQRIDGSKIRYTGACTNRKDGLWFTSFGTDSVTVSKYAMMYALYPANQNQIYQGMEVETRVRVCGLHDTVTVPAGTFECVSYCWDDAESMSRGVIYLAPGVGWVKEQLTDEFDRSRSTSWELVRIKKPRK</sequence>
<proteinExistence type="predicted"/>
<name>A0A855XAR2_9BACT</name>
<dbReference type="Gene3D" id="2.40.360.20">
    <property type="match status" value="1"/>
</dbReference>
<evidence type="ECO:0000256" key="1">
    <source>
        <dbReference type="SAM" id="SignalP"/>
    </source>
</evidence>
<dbReference type="Proteomes" id="UP000250918">
    <property type="component" value="Unassembled WGS sequence"/>
</dbReference>
<reference evidence="2 3" key="1">
    <citation type="journal article" date="2018" name="ISME J.">
        <title>A methanotrophic archaeon couples anaerobic oxidation of methane to Fe(III) reduction.</title>
        <authorList>
            <person name="Cai C."/>
            <person name="Leu A.O."/>
            <person name="Xie G.J."/>
            <person name="Guo J."/>
            <person name="Feng Y."/>
            <person name="Zhao J.X."/>
            <person name="Tyson G.W."/>
            <person name="Yuan Z."/>
            <person name="Hu S."/>
        </authorList>
    </citation>
    <scope>NUCLEOTIDE SEQUENCE [LARGE SCALE GENOMIC DNA]</scope>
    <source>
        <strain evidence="2">FeB_12</strain>
    </source>
</reference>
<comment type="caution">
    <text evidence="2">The sequence shown here is derived from an EMBL/GenBank/DDBJ whole genome shotgun (WGS) entry which is preliminary data.</text>
</comment>
<gene>
    <name evidence="2" type="ORF">C3F09_03020</name>
</gene>
<protein>
    <submittedName>
        <fullName evidence="2">Uncharacterized protein</fullName>
    </submittedName>
</protein>
<accession>A0A855XAR2</accession>
<dbReference type="AlphaFoldDB" id="A0A855XAR2"/>
<evidence type="ECO:0000313" key="2">
    <source>
        <dbReference type="EMBL" id="PWB75115.1"/>
    </source>
</evidence>
<feature type="signal peptide" evidence="1">
    <location>
        <begin position="1"/>
        <end position="20"/>
    </location>
</feature>
<keyword evidence="1" id="KW-0732">Signal</keyword>